<dbReference type="InterPro" id="IPR003646">
    <property type="entry name" value="SH3-like_bac-type"/>
</dbReference>
<protein>
    <recommendedName>
        <fullName evidence="2">N-acetylmuramoyl-L-alanine amidase</fullName>
        <ecNumber evidence="2">3.5.1.28</ecNumber>
    </recommendedName>
</protein>
<dbReference type="GO" id="GO:0008745">
    <property type="term" value="F:N-acetylmuramoyl-L-alanine amidase activity"/>
    <property type="evidence" value="ECO:0007669"/>
    <property type="project" value="UniProtKB-EC"/>
</dbReference>
<dbReference type="Pfam" id="PF05257">
    <property type="entry name" value="CHAP"/>
    <property type="match status" value="1"/>
</dbReference>
<evidence type="ECO:0000313" key="4">
    <source>
        <dbReference type="EMBL" id="KRM54637.1"/>
    </source>
</evidence>
<evidence type="ECO:0000256" key="2">
    <source>
        <dbReference type="ARBA" id="ARBA00011901"/>
    </source>
</evidence>
<gene>
    <name evidence="4" type="ORF">FC18_GL002348</name>
</gene>
<dbReference type="PATRIC" id="fig|1291052.5.peg.2423"/>
<dbReference type="STRING" id="1291052.FC18_GL002348"/>
<evidence type="ECO:0000313" key="5">
    <source>
        <dbReference type="Proteomes" id="UP000051679"/>
    </source>
</evidence>
<dbReference type="RefSeq" id="WP_054678680.1">
    <property type="nucleotide sequence ID" value="NZ_AYYO01000050.1"/>
</dbReference>
<dbReference type="EC" id="3.5.1.28" evidence="2"/>
<dbReference type="AlphaFoldDB" id="A0A0R1ZIF8"/>
<accession>A0A0R1ZIF8</accession>
<evidence type="ECO:0000259" key="3">
    <source>
        <dbReference type="PROSITE" id="PS51781"/>
    </source>
</evidence>
<reference evidence="4 5" key="1">
    <citation type="journal article" date="2015" name="Genome Announc.">
        <title>Expanding the biotechnology potential of lactobacilli through comparative genomics of 213 strains and associated genera.</title>
        <authorList>
            <person name="Sun Z."/>
            <person name="Harris H.M."/>
            <person name="McCann A."/>
            <person name="Guo C."/>
            <person name="Argimon S."/>
            <person name="Zhang W."/>
            <person name="Yang X."/>
            <person name="Jeffery I.B."/>
            <person name="Cooney J.C."/>
            <person name="Kagawa T.F."/>
            <person name="Liu W."/>
            <person name="Song Y."/>
            <person name="Salvetti E."/>
            <person name="Wrobel A."/>
            <person name="Rasinkangas P."/>
            <person name="Parkhill J."/>
            <person name="Rea M.C."/>
            <person name="O'Sullivan O."/>
            <person name="Ritari J."/>
            <person name="Douillard F.P."/>
            <person name="Paul Ross R."/>
            <person name="Yang R."/>
            <person name="Briner A.E."/>
            <person name="Felis G.E."/>
            <person name="de Vos W.M."/>
            <person name="Barrangou R."/>
            <person name="Klaenhammer T.R."/>
            <person name="Caufield P.W."/>
            <person name="Cui Y."/>
            <person name="Zhang H."/>
            <person name="O'Toole P.W."/>
        </authorList>
    </citation>
    <scope>NUCLEOTIDE SEQUENCE [LARGE SCALE GENOMIC DNA]</scope>
    <source>
        <strain evidence="4 5">DSM 20505</strain>
    </source>
</reference>
<name>A0A0R1ZIF8_9LACO</name>
<feature type="domain" description="SH3b" evidence="3">
    <location>
        <begin position="182"/>
        <end position="249"/>
    </location>
</feature>
<comment type="caution">
    <text evidence="4">The sequence shown here is derived from an EMBL/GenBank/DDBJ whole genome shotgun (WGS) entry which is preliminary data.</text>
</comment>
<proteinExistence type="predicted"/>
<dbReference type="SUPFAM" id="SSF54001">
    <property type="entry name" value="Cysteine proteinases"/>
    <property type="match status" value="1"/>
</dbReference>
<dbReference type="Gene3D" id="3.90.1720.10">
    <property type="entry name" value="endopeptidase domain like (from Nostoc punctiforme)"/>
    <property type="match status" value="1"/>
</dbReference>
<dbReference type="Gene3D" id="2.30.30.40">
    <property type="entry name" value="SH3 Domains"/>
    <property type="match status" value="1"/>
</dbReference>
<organism evidence="4 5">
    <name type="scientific">Lacticaseibacillus sharpeae JCM 1186 = DSM 20505</name>
    <dbReference type="NCBI Taxonomy" id="1291052"/>
    <lineage>
        <taxon>Bacteria</taxon>
        <taxon>Bacillati</taxon>
        <taxon>Bacillota</taxon>
        <taxon>Bacilli</taxon>
        <taxon>Lactobacillales</taxon>
        <taxon>Lactobacillaceae</taxon>
        <taxon>Lacticaseibacillus</taxon>
    </lineage>
</organism>
<keyword evidence="5" id="KW-1185">Reference proteome</keyword>
<sequence length="259" mass="27911">MASAAQVLAIARQYLGTVGNGSGNHAHILSVYNNHKPLAQNYKVRASDNWCDTFVSFVMITAGAAALTKTECGVERHTKLFKALGIWHEDGNMTPKAGDIIVYNWDDHTQPNDGFADHIGFVEKVSGRTITTIEGNKGNKVARRTLSVGAGQIRGYARPKYSGTTSSAASGASKSAGIKWTSENGTFKSDRAINLRESASASGKLIATLPAGSSVKYNAYAFYNGYVWIRQKRGSSYGYLATGTEKNGKRVSPKWGTFK</sequence>
<dbReference type="SMART" id="SM00287">
    <property type="entry name" value="SH3b"/>
    <property type="match status" value="1"/>
</dbReference>
<dbReference type="InterPro" id="IPR007921">
    <property type="entry name" value="CHAP_dom"/>
</dbReference>
<dbReference type="Proteomes" id="UP000051679">
    <property type="component" value="Unassembled WGS sequence"/>
</dbReference>
<dbReference type="InterPro" id="IPR038765">
    <property type="entry name" value="Papain-like_cys_pep_sf"/>
</dbReference>
<dbReference type="EMBL" id="AYYO01000050">
    <property type="protein sequence ID" value="KRM54637.1"/>
    <property type="molecule type" value="Genomic_DNA"/>
</dbReference>
<comment type="catalytic activity">
    <reaction evidence="1">
        <text>Hydrolyzes the link between N-acetylmuramoyl residues and L-amino acid residues in certain cell-wall glycopeptides.</text>
        <dbReference type="EC" id="3.5.1.28"/>
    </reaction>
</comment>
<dbReference type="PROSITE" id="PS51781">
    <property type="entry name" value="SH3B"/>
    <property type="match status" value="1"/>
</dbReference>
<evidence type="ECO:0000256" key="1">
    <source>
        <dbReference type="ARBA" id="ARBA00001561"/>
    </source>
</evidence>